<dbReference type="GO" id="GO:0030117">
    <property type="term" value="C:membrane coat"/>
    <property type="evidence" value="ECO:0007669"/>
    <property type="project" value="InterPro"/>
</dbReference>
<feature type="non-terminal residue" evidence="2">
    <location>
        <position position="1"/>
    </location>
</feature>
<dbReference type="SUPFAM" id="SSF55711">
    <property type="entry name" value="Subdomain of clathrin and coatomer appendage domain"/>
    <property type="match status" value="1"/>
</dbReference>
<evidence type="ECO:0000313" key="2">
    <source>
        <dbReference type="EMBL" id="ENN73215.1"/>
    </source>
</evidence>
<gene>
    <name evidence="2" type="ORF">YQE_10166</name>
</gene>
<name>N6TVB1_DENPD</name>
<dbReference type="InterPro" id="IPR032154">
    <property type="entry name" value="Coatomer_g_Cpla"/>
</dbReference>
<feature type="compositionally biased region" description="Basic and acidic residues" evidence="1">
    <location>
        <begin position="70"/>
        <end position="94"/>
    </location>
</feature>
<dbReference type="AlphaFoldDB" id="N6TVB1"/>
<dbReference type="Gene3D" id="3.30.310.10">
    <property type="entry name" value="TATA-Binding Protein"/>
    <property type="match status" value="1"/>
</dbReference>
<feature type="compositionally biased region" description="Low complexity" evidence="1">
    <location>
        <begin position="261"/>
        <end position="275"/>
    </location>
</feature>
<feature type="compositionally biased region" description="Basic residues" evidence="1">
    <location>
        <begin position="393"/>
        <end position="402"/>
    </location>
</feature>
<feature type="compositionally biased region" description="Basic residues" evidence="1">
    <location>
        <begin position="248"/>
        <end position="260"/>
    </location>
</feature>
<dbReference type="HOGENOM" id="CLU_546617_0_0_1"/>
<dbReference type="Pfam" id="PF16381">
    <property type="entry name" value="Coatomer_g_Cpla"/>
    <property type="match status" value="1"/>
</dbReference>
<feature type="compositionally biased region" description="Basic and acidic residues" evidence="1">
    <location>
        <begin position="132"/>
        <end position="147"/>
    </location>
</feature>
<dbReference type="OrthoDB" id="1074925at2759"/>
<feature type="compositionally biased region" description="Basic and acidic residues" evidence="1">
    <location>
        <begin position="1"/>
        <end position="11"/>
    </location>
</feature>
<dbReference type="EMBL" id="KB741175">
    <property type="protein sequence ID" value="ENN73215.1"/>
    <property type="molecule type" value="Genomic_DNA"/>
</dbReference>
<protein>
    <submittedName>
        <fullName evidence="2">Uncharacterized protein</fullName>
    </submittedName>
</protein>
<feature type="compositionally biased region" description="Basic and acidic residues" evidence="1">
    <location>
        <begin position="41"/>
        <end position="52"/>
    </location>
</feature>
<dbReference type="OMA" id="CHAGHHH"/>
<feature type="region of interest" description="Disordered" evidence="1">
    <location>
        <begin position="1"/>
        <end position="198"/>
    </location>
</feature>
<evidence type="ECO:0000256" key="1">
    <source>
        <dbReference type="SAM" id="MobiDB-lite"/>
    </source>
</evidence>
<sequence>MSAFKRDKKEEEDGVGEPAQEHRRAHQAALHAEPGGAAEPQRGDRRVLRHDQAVPVARSGAAPPGLHGDQGAEHHGGGCDHRHLQPHQGHDWEGGHVPGGGDSGPVQHNRGRNAAVDRALHEAGHRGPQPGRELRRPDQRHAHDVVRRGGRQAMGERGPGGGAQRQHYGPIPRPRPAVSHPARRPIGSQQAGGAPDTPLLEIPLCRLHADPHRRPTHRGRGRRQRLAPLSVHRGLFPAQIGNGGVRGGSRRRQPGAHHQPRAGAGRVGAAAVLRRPQGHAALRRCAHPEPGGNRASGRRHRLQSGPGEPDHRLQSVDCHAGHHHAAQNRGGVLGGPPDEADRNLCVGDQRRVQGGGGAGDPRPRPEVPAQAQQPDELPVGDVARRGRAGVQGLHRRHHHHDHRGQPGGEGDRAGAPVRVHRGLRAHLPGRAHPQSAGQGGPAHQTALALHPLHLQPRVFRGGVDVLVRAKLALADGVTMQLTVRSQDEGVAELITSAVG</sequence>
<dbReference type="GO" id="GO:0006886">
    <property type="term" value="P:intracellular protein transport"/>
    <property type="evidence" value="ECO:0007669"/>
    <property type="project" value="InterPro"/>
</dbReference>
<accession>N6TVB1</accession>
<feature type="region of interest" description="Disordered" evidence="1">
    <location>
        <begin position="236"/>
        <end position="415"/>
    </location>
</feature>
<dbReference type="GO" id="GO:0016192">
    <property type="term" value="P:vesicle-mediated transport"/>
    <property type="evidence" value="ECO:0007669"/>
    <property type="project" value="InterPro"/>
</dbReference>
<proteinExistence type="predicted"/>
<reference evidence="2" key="1">
    <citation type="journal article" date="2013" name="Genome Biol.">
        <title>Draft genome of the mountain pine beetle, Dendroctonus ponderosae Hopkins, a major forest pest.</title>
        <authorList>
            <person name="Keeling C.I."/>
            <person name="Yuen M.M."/>
            <person name="Liao N.Y."/>
            <person name="Docking T.R."/>
            <person name="Chan S.K."/>
            <person name="Taylor G.A."/>
            <person name="Palmquist D.L."/>
            <person name="Jackman S.D."/>
            <person name="Nguyen A."/>
            <person name="Li M."/>
            <person name="Henderson H."/>
            <person name="Janes J.K."/>
            <person name="Zhao Y."/>
            <person name="Pandoh P."/>
            <person name="Moore R."/>
            <person name="Sperling F.A."/>
            <person name="Huber D.P."/>
            <person name="Birol I."/>
            <person name="Jones S.J."/>
            <person name="Bohlmann J."/>
        </authorList>
    </citation>
    <scope>NUCLEOTIDE SEQUENCE</scope>
</reference>
<organism evidence="2">
    <name type="scientific">Dendroctonus ponderosae</name>
    <name type="common">Mountain pine beetle</name>
    <dbReference type="NCBI Taxonomy" id="77166"/>
    <lineage>
        <taxon>Eukaryota</taxon>
        <taxon>Metazoa</taxon>
        <taxon>Ecdysozoa</taxon>
        <taxon>Arthropoda</taxon>
        <taxon>Hexapoda</taxon>
        <taxon>Insecta</taxon>
        <taxon>Pterygota</taxon>
        <taxon>Neoptera</taxon>
        <taxon>Endopterygota</taxon>
        <taxon>Coleoptera</taxon>
        <taxon>Polyphaga</taxon>
        <taxon>Cucujiformia</taxon>
        <taxon>Curculionidae</taxon>
        <taxon>Scolytinae</taxon>
        <taxon>Dendroctonus</taxon>
    </lineage>
</organism>
<dbReference type="InterPro" id="IPR012295">
    <property type="entry name" value="TBP_dom_sf"/>
</dbReference>
<dbReference type="InterPro" id="IPR009028">
    <property type="entry name" value="Coatomer/calthrin_app_sub_C"/>
</dbReference>